<dbReference type="RefSeq" id="WP_128496358.1">
    <property type="nucleotide sequence ID" value="NZ_RZNB01000010.1"/>
</dbReference>
<dbReference type="EMBL" id="RZNB01000010">
    <property type="protein sequence ID" value="RWZ46042.1"/>
    <property type="molecule type" value="Genomic_DNA"/>
</dbReference>
<protein>
    <submittedName>
        <fullName evidence="4">SDR family oxidoreductase</fullName>
    </submittedName>
</protein>
<evidence type="ECO:0000259" key="3">
    <source>
        <dbReference type="SMART" id="SM00822"/>
    </source>
</evidence>
<dbReference type="GO" id="GO:0016491">
    <property type="term" value="F:oxidoreductase activity"/>
    <property type="evidence" value="ECO:0007669"/>
    <property type="project" value="UniProtKB-KW"/>
</dbReference>
<dbReference type="PRINTS" id="PR00081">
    <property type="entry name" value="GDHRDH"/>
</dbReference>
<dbReference type="Gene3D" id="3.40.50.720">
    <property type="entry name" value="NAD(P)-binding Rossmann-like Domain"/>
    <property type="match status" value="1"/>
</dbReference>
<feature type="domain" description="Ketoreductase" evidence="3">
    <location>
        <begin position="11"/>
        <end position="188"/>
    </location>
</feature>
<proteinExistence type="inferred from homology"/>
<dbReference type="InterPro" id="IPR057326">
    <property type="entry name" value="KR_dom"/>
</dbReference>
<reference evidence="4 5" key="1">
    <citation type="submission" date="2018-12" db="EMBL/GenBank/DDBJ databases">
        <authorList>
            <person name="Li F."/>
        </authorList>
    </citation>
    <scope>NUCLEOTIDE SEQUENCE [LARGE SCALE GENOMIC DNA]</scope>
    <source>
        <strain evidence="4 5">11W25H-1</strain>
    </source>
</reference>
<dbReference type="PANTHER" id="PTHR42879">
    <property type="entry name" value="3-OXOACYL-(ACYL-CARRIER-PROTEIN) REDUCTASE"/>
    <property type="match status" value="1"/>
</dbReference>
<evidence type="ECO:0000256" key="1">
    <source>
        <dbReference type="ARBA" id="ARBA00006484"/>
    </source>
</evidence>
<dbReference type="SMART" id="SM00822">
    <property type="entry name" value="PKS_KR"/>
    <property type="match status" value="1"/>
</dbReference>
<name>A0A444PNZ6_9MICO</name>
<gene>
    <name evidence="4" type="ORF">ELQ90_16275</name>
</gene>
<organism evidence="4 5">
    <name type="scientific">Labedella phragmitis</name>
    <dbReference type="NCBI Taxonomy" id="2498849"/>
    <lineage>
        <taxon>Bacteria</taxon>
        <taxon>Bacillati</taxon>
        <taxon>Actinomycetota</taxon>
        <taxon>Actinomycetes</taxon>
        <taxon>Micrococcales</taxon>
        <taxon>Microbacteriaceae</taxon>
        <taxon>Labedella</taxon>
    </lineage>
</organism>
<accession>A0A444PNZ6</accession>
<evidence type="ECO:0000256" key="2">
    <source>
        <dbReference type="ARBA" id="ARBA00023002"/>
    </source>
</evidence>
<dbReference type="Proteomes" id="UP000288547">
    <property type="component" value="Unassembled WGS sequence"/>
</dbReference>
<keyword evidence="2" id="KW-0560">Oxidoreductase</keyword>
<dbReference type="SUPFAM" id="SSF51735">
    <property type="entry name" value="NAD(P)-binding Rossmann-fold domains"/>
    <property type="match status" value="1"/>
</dbReference>
<sequence>MSNYGTPLAGKVAVITGGSQGVGLGIAEELIAQGARVAITGLDAQRVGASAAALGPDCVGLVADVRDELAMAAMYDDVVARWGGVDIVVANAVIGDSNPLGAITEAQFNNIFDTDVKGVLFTVQPAVARMSGSGAVVIISSTASVKGSEGMSLYGGAKAALRSMVRSWILELRGTGIRVNVLTLGAVDTPSLRTALADAVGDDQVDAAVARMGGGSPLGRLLQPREIGTATAFLASEASSGITGAELFVDGGLAQV</sequence>
<dbReference type="PANTHER" id="PTHR42879:SF2">
    <property type="entry name" value="3-OXOACYL-[ACYL-CARRIER-PROTEIN] REDUCTASE FABG"/>
    <property type="match status" value="1"/>
</dbReference>
<dbReference type="InterPro" id="IPR002347">
    <property type="entry name" value="SDR_fam"/>
</dbReference>
<dbReference type="OrthoDB" id="7064009at2"/>
<evidence type="ECO:0000313" key="5">
    <source>
        <dbReference type="Proteomes" id="UP000288547"/>
    </source>
</evidence>
<dbReference type="AlphaFoldDB" id="A0A444PNZ6"/>
<dbReference type="CDD" id="cd05233">
    <property type="entry name" value="SDR_c"/>
    <property type="match status" value="1"/>
</dbReference>
<dbReference type="InterPro" id="IPR050259">
    <property type="entry name" value="SDR"/>
</dbReference>
<comment type="caution">
    <text evidence="4">The sequence shown here is derived from an EMBL/GenBank/DDBJ whole genome shotgun (WGS) entry which is preliminary data.</text>
</comment>
<dbReference type="Pfam" id="PF13561">
    <property type="entry name" value="adh_short_C2"/>
    <property type="match status" value="1"/>
</dbReference>
<evidence type="ECO:0000313" key="4">
    <source>
        <dbReference type="EMBL" id="RWZ46042.1"/>
    </source>
</evidence>
<keyword evidence="5" id="KW-1185">Reference proteome</keyword>
<dbReference type="FunFam" id="3.40.50.720:FF:000084">
    <property type="entry name" value="Short-chain dehydrogenase reductase"/>
    <property type="match status" value="1"/>
</dbReference>
<dbReference type="InterPro" id="IPR036291">
    <property type="entry name" value="NAD(P)-bd_dom_sf"/>
</dbReference>
<comment type="similarity">
    <text evidence="1">Belongs to the short-chain dehydrogenases/reductases (SDR) family.</text>
</comment>